<reference evidence="5 6" key="1">
    <citation type="journal article" date="2018" name="PLoS Pathog.">
        <title>Evolution of structural diversity of trichothecenes, a family of toxins produced by plant pathogenic and entomopathogenic fungi.</title>
        <authorList>
            <person name="Proctor R.H."/>
            <person name="McCormick S.P."/>
            <person name="Kim H.S."/>
            <person name="Cardoza R.E."/>
            <person name="Stanley A.M."/>
            <person name="Lindo L."/>
            <person name="Kelly A."/>
            <person name="Brown D.W."/>
            <person name="Lee T."/>
            <person name="Vaughan M.M."/>
            <person name="Alexander N.J."/>
            <person name="Busman M."/>
            <person name="Gutierrez S."/>
        </authorList>
    </citation>
    <scope>NUCLEOTIDE SEQUENCE [LARGE SCALE GENOMIC DNA]</scope>
    <source>
        <strain evidence="5 6">NRRL 13405</strain>
    </source>
</reference>
<dbReference type="STRING" id="2594813.A0A395M7H5"/>
<dbReference type="InterPro" id="IPR056884">
    <property type="entry name" value="NPHP3-like_N"/>
</dbReference>
<dbReference type="SUPFAM" id="SSF48403">
    <property type="entry name" value="Ankyrin repeat"/>
    <property type="match status" value="1"/>
</dbReference>
<evidence type="ECO:0000313" key="5">
    <source>
        <dbReference type="EMBL" id="RFN43814.1"/>
    </source>
</evidence>
<organism evidence="5 6">
    <name type="scientific">Fusarium flagelliforme</name>
    <dbReference type="NCBI Taxonomy" id="2675880"/>
    <lineage>
        <taxon>Eukaryota</taxon>
        <taxon>Fungi</taxon>
        <taxon>Dikarya</taxon>
        <taxon>Ascomycota</taxon>
        <taxon>Pezizomycotina</taxon>
        <taxon>Sordariomycetes</taxon>
        <taxon>Hypocreomycetidae</taxon>
        <taxon>Hypocreales</taxon>
        <taxon>Nectriaceae</taxon>
        <taxon>Fusarium</taxon>
        <taxon>Fusarium incarnatum-equiseti species complex</taxon>
    </lineage>
</organism>
<feature type="domain" description="NACHT" evidence="4">
    <location>
        <begin position="54"/>
        <end position="193"/>
    </location>
</feature>
<feature type="repeat" description="ANK" evidence="3">
    <location>
        <begin position="526"/>
        <end position="559"/>
    </location>
</feature>
<dbReference type="Pfam" id="PF24883">
    <property type="entry name" value="NPHP3_N"/>
    <property type="match status" value="1"/>
</dbReference>
<dbReference type="Proteomes" id="UP000265631">
    <property type="component" value="Unassembled WGS sequence"/>
</dbReference>
<dbReference type="PANTHER" id="PTHR24180">
    <property type="entry name" value="CYCLIN-DEPENDENT KINASE INHIBITOR 2C-RELATED"/>
    <property type="match status" value="1"/>
</dbReference>
<dbReference type="InterPro" id="IPR051637">
    <property type="entry name" value="Ank_repeat_dom-contain_49"/>
</dbReference>
<feature type="repeat" description="ANK" evidence="3">
    <location>
        <begin position="493"/>
        <end position="525"/>
    </location>
</feature>
<feature type="repeat" description="ANK" evidence="3">
    <location>
        <begin position="560"/>
        <end position="592"/>
    </location>
</feature>
<dbReference type="SUPFAM" id="SSF52540">
    <property type="entry name" value="P-loop containing nucleoside triphosphate hydrolases"/>
    <property type="match status" value="1"/>
</dbReference>
<name>A0A395M7H5_9HYPO</name>
<protein>
    <recommendedName>
        <fullName evidence="4">NACHT domain-containing protein</fullName>
    </recommendedName>
</protein>
<accession>A0A395M7H5</accession>
<keyword evidence="6" id="KW-1185">Reference proteome</keyword>
<evidence type="ECO:0000256" key="1">
    <source>
        <dbReference type="ARBA" id="ARBA00022737"/>
    </source>
</evidence>
<dbReference type="PANTHER" id="PTHR24180:SF45">
    <property type="entry name" value="POLY [ADP-RIBOSE] POLYMERASE TANKYRASE"/>
    <property type="match status" value="1"/>
</dbReference>
<dbReference type="PROSITE" id="PS50088">
    <property type="entry name" value="ANK_REPEAT"/>
    <property type="match status" value="3"/>
</dbReference>
<dbReference type="InterPro" id="IPR027417">
    <property type="entry name" value="P-loop_NTPase"/>
</dbReference>
<dbReference type="Gene3D" id="3.40.50.300">
    <property type="entry name" value="P-loop containing nucleotide triphosphate hydrolases"/>
    <property type="match status" value="1"/>
</dbReference>
<keyword evidence="1" id="KW-0677">Repeat</keyword>
<dbReference type="InterPro" id="IPR007111">
    <property type="entry name" value="NACHT_NTPase"/>
</dbReference>
<comment type="caution">
    <text evidence="5">The sequence shown here is derived from an EMBL/GenBank/DDBJ whole genome shotgun (WGS) entry which is preliminary data.</text>
</comment>
<dbReference type="AlphaFoldDB" id="A0A395M7H5"/>
<dbReference type="InterPro" id="IPR036770">
    <property type="entry name" value="Ankyrin_rpt-contain_sf"/>
</dbReference>
<dbReference type="Pfam" id="PF00023">
    <property type="entry name" value="Ank"/>
    <property type="match status" value="1"/>
</dbReference>
<sequence length="627" mass="70607">MRTNAIYGKLAKLCPGDKFLTQQCILDDADSEGIGLWFLYRETTQKWLNGDGERVLWLHGPNASGKTFRSSGLASHIYRKDSMGVGVFYFGPNDLQYNLADYDLAFRSITRQLVSQTPDSLGLWQSILDDGEIGVEDLTSTTDILEKMANAFEKMVIVLDGVDATNETGLAELLGLLLKDKQIPSLRVLLTSRYRAPDVLKDFGLSEVDARVPDSEISIYVTKYHEESPVSPEVLDVFEPSLFPYRKFIDISNGLFLPLLPKWFINITSQPNTELLDLVEACSADSEVNAAQEFCRYLAAEITSSEQAEAILCTLYHIAKCDEMGYFFTAPMASEALDSWGIRNRYETQYTTDEIIELCQGLVFLDSNNQAMVLRSPLLRDYLRDSIFTNKYNERHATASIRYLSRPDFANGACSSSQELKERFKAHPYLWFAAKSNLPKSLPPSFESDFFAFVASQGNLESYLQAREAWPYLDKETYDECEKDTERWRCYTRGTTALILAVTLGNEGILRRLIDEGADLEARDGDLNTALHIAAFDEDDSNMLKVLLQAGSNVAVVNEEGLTPLAIAIVHGRLESVKLLIEFGADIQRVDEEDLRQCVEERPEIAKYLVSLGVEMPDEEDEDDEDD</sequence>
<evidence type="ECO:0000259" key="4">
    <source>
        <dbReference type="PROSITE" id="PS50837"/>
    </source>
</evidence>
<dbReference type="PROSITE" id="PS50837">
    <property type="entry name" value="NACHT"/>
    <property type="match status" value="1"/>
</dbReference>
<dbReference type="InterPro" id="IPR002110">
    <property type="entry name" value="Ankyrin_rpt"/>
</dbReference>
<proteinExistence type="predicted"/>
<dbReference type="Pfam" id="PF12796">
    <property type="entry name" value="Ank_2"/>
    <property type="match status" value="1"/>
</dbReference>
<evidence type="ECO:0000313" key="6">
    <source>
        <dbReference type="Proteomes" id="UP000265631"/>
    </source>
</evidence>
<dbReference type="Gene3D" id="1.25.40.20">
    <property type="entry name" value="Ankyrin repeat-containing domain"/>
    <property type="match status" value="1"/>
</dbReference>
<evidence type="ECO:0000256" key="3">
    <source>
        <dbReference type="PROSITE-ProRule" id="PRU00023"/>
    </source>
</evidence>
<dbReference type="PROSITE" id="PS50297">
    <property type="entry name" value="ANK_REP_REGION"/>
    <property type="match status" value="3"/>
</dbReference>
<dbReference type="EMBL" id="PXXK01000505">
    <property type="protein sequence ID" value="RFN43814.1"/>
    <property type="molecule type" value="Genomic_DNA"/>
</dbReference>
<keyword evidence="2 3" id="KW-0040">ANK repeat</keyword>
<gene>
    <name evidence="5" type="ORF">FIE12Z_11943</name>
</gene>
<evidence type="ECO:0000256" key="2">
    <source>
        <dbReference type="ARBA" id="ARBA00023043"/>
    </source>
</evidence>
<dbReference type="SMART" id="SM00248">
    <property type="entry name" value="ANK"/>
    <property type="match status" value="3"/>
</dbReference>